<dbReference type="Proteomes" id="UP000241964">
    <property type="component" value="Unassembled WGS sequence"/>
</dbReference>
<dbReference type="AlphaFoldDB" id="A0A2P8G0G0"/>
<evidence type="ECO:0000256" key="2">
    <source>
        <dbReference type="ARBA" id="ARBA00022777"/>
    </source>
</evidence>
<keyword evidence="3" id="KW-0902">Two-component regulatory system</keyword>
<dbReference type="InterPro" id="IPR011047">
    <property type="entry name" value="Quinoprotein_ADH-like_sf"/>
</dbReference>
<dbReference type="SUPFAM" id="SSF55874">
    <property type="entry name" value="ATPase domain of HSP90 chaperone/DNA topoisomerase II/histidine kinase"/>
    <property type="match status" value="1"/>
</dbReference>
<sequence>MRHFLVILVLFTGFTQTHSFGQPKDTVMIRKFTQTNGLSSYNIRKILQDRYGFIWLGTQEGLSRFDGINFVNYTKNGSVNRRISGSDVRDIVEDSSRNLIWALSSEEASVDAINIVNAKVEATIKIPGNDPEDYNLSIIKNLDELWVGSSTGVKILDSKKKRYLQKLRFPDKSKKSSDFTTQSMFRDDFGNVWVCYWGYGIVIYRSTDKSIIKSVRLTELAAASGADEIRIFVGVRSAKGEVLFGTSQGLRRIRYKKDYILSIDNSPCTKFTALNKESVDWLISDSDTTLLVSGNHSLSRFDNSLTHFELIEEYSRTYETNWLSSVLCMLRDRSGNIWLGCQEGLAYLKKGRSPFRPYNRDSKSLVKLDHVFAVSPLTNNKILVGLRSGLVEIDNDRGKYQHFDKNHLYQYVFTDLRGRVHVSRQEGLFIYKQGRIVPAHLIYPEFKPYASYSLNSHLSISDTLIILGTENNQGLLVWNPLRKAIRVIGTKGVPALTSNIVNNIYRDSSGRIWVLSDNGITVISADLRQGKKIEITGKGTHYGLFFSICEVARSYYIASYGSGILEIDQSFRLKRIFNTQNGLSNNGVYQVYAIPGGKLLVTSNNGLSRVDLVSLRINCFYQNDGLHSNAFEEASGRSVQGKIYTGGVNGFTEIDPRYFLPNTTPPQLYLTGAEIKTDEGAIAFSDLSMKKLNIPSDALQTSILFSGLNYQNPERTSYAYRILEESENWIDNGTQASLVLIGHPPGEYTLEIKAANEELIWSRPVKLNLYFQPKWYQTWWFRILIAAILLGMIYQFYRFRIGQLQREHAIRQRLATDLHDDLGSTINSISIYASLALMEGDTKWYLSHIKQGAQDSIAIIRDIIWILDDRNDTIGQLADRIYQFGNPLCEAKGIMLRIDIDPKLEQIVFQKQEKRNLYMIIKEAINNSIKYAGAKQMLVSFQRREQKSEITVSDDGTGFDTDVLRPGNGLNNMQRRAREIGYEFEIESSPDAGTTIRLINKAFR</sequence>
<name>A0A2P8G0G0_9BACT</name>
<dbReference type="InterPro" id="IPR036890">
    <property type="entry name" value="HATPase_C_sf"/>
</dbReference>
<dbReference type="InterPro" id="IPR005467">
    <property type="entry name" value="His_kinase_dom"/>
</dbReference>
<dbReference type="SUPFAM" id="SSF63829">
    <property type="entry name" value="Calcium-dependent phosphotriesterase"/>
    <property type="match status" value="1"/>
</dbReference>
<evidence type="ECO:0000256" key="1">
    <source>
        <dbReference type="ARBA" id="ARBA00022679"/>
    </source>
</evidence>
<dbReference type="OrthoDB" id="9778366at2"/>
<dbReference type="InterPro" id="IPR050482">
    <property type="entry name" value="Sensor_HK_TwoCompSys"/>
</dbReference>
<keyword evidence="2" id="KW-0418">Kinase</keyword>
<proteinExistence type="predicted"/>
<accession>A0A2P8G0G0</accession>
<evidence type="ECO:0000256" key="3">
    <source>
        <dbReference type="ARBA" id="ARBA00023012"/>
    </source>
</evidence>
<dbReference type="InterPro" id="IPR011110">
    <property type="entry name" value="Reg_prop"/>
</dbReference>
<dbReference type="InterPro" id="IPR013783">
    <property type="entry name" value="Ig-like_fold"/>
</dbReference>
<reference evidence="6 7" key="1">
    <citation type="submission" date="2018-03" db="EMBL/GenBank/DDBJ databases">
        <title>Genomic Encyclopedia of Archaeal and Bacterial Type Strains, Phase II (KMG-II): from individual species to whole genera.</title>
        <authorList>
            <person name="Goeker M."/>
        </authorList>
    </citation>
    <scope>NUCLEOTIDE SEQUENCE [LARGE SCALE GENOMIC DNA]</scope>
    <source>
        <strain evidence="6 7">DSM 29057</strain>
    </source>
</reference>
<keyword evidence="4" id="KW-0472">Membrane</keyword>
<dbReference type="CDD" id="cd16917">
    <property type="entry name" value="HATPase_UhpB-NarQ-NarX-like"/>
    <property type="match status" value="1"/>
</dbReference>
<dbReference type="SUPFAM" id="SSF50998">
    <property type="entry name" value="Quinoprotein alcohol dehydrogenase-like"/>
    <property type="match status" value="1"/>
</dbReference>
<keyword evidence="4" id="KW-1133">Transmembrane helix</keyword>
<comment type="caution">
    <text evidence="6">The sequence shown here is derived from an EMBL/GenBank/DDBJ whole genome shotgun (WGS) entry which is preliminary data.</text>
</comment>
<dbReference type="InterPro" id="IPR015943">
    <property type="entry name" value="WD40/YVTN_repeat-like_dom_sf"/>
</dbReference>
<dbReference type="EMBL" id="PYAS01000008">
    <property type="protein sequence ID" value="PSL27460.1"/>
    <property type="molecule type" value="Genomic_DNA"/>
</dbReference>
<keyword evidence="1" id="KW-0808">Transferase</keyword>
<dbReference type="PANTHER" id="PTHR24421">
    <property type="entry name" value="NITRATE/NITRITE SENSOR PROTEIN NARX-RELATED"/>
    <property type="match status" value="1"/>
</dbReference>
<organism evidence="6 7">
    <name type="scientific">Dyadobacter jiangsuensis</name>
    <dbReference type="NCBI Taxonomy" id="1591085"/>
    <lineage>
        <taxon>Bacteria</taxon>
        <taxon>Pseudomonadati</taxon>
        <taxon>Bacteroidota</taxon>
        <taxon>Cytophagia</taxon>
        <taxon>Cytophagales</taxon>
        <taxon>Spirosomataceae</taxon>
        <taxon>Dyadobacter</taxon>
    </lineage>
</organism>
<evidence type="ECO:0000256" key="4">
    <source>
        <dbReference type="SAM" id="Phobius"/>
    </source>
</evidence>
<evidence type="ECO:0000313" key="7">
    <source>
        <dbReference type="Proteomes" id="UP000241964"/>
    </source>
</evidence>
<keyword evidence="4" id="KW-0812">Transmembrane</keyword>
<feature type="transmembrane region" description="Helical" evidence="4">
    <location>
        <begin position="779"/>
        <end position="797"/>
    </location>
</feature>
<dbReference type="PROSITE" id="PS50109">
    <property type="entry name" value="HIS_KIN"/>
    <property type="match status" value="1"/>
</dbReference>
<protein>
    <submittedName>
        <fullName evidence="6">Two component regulator with propeller domain</fullName>
    </submittedName>
</protein>
<dbReference type="Gene3D" id="3.30.565.10">
    <property type="entry name" value="Histidine kinase-like ATPase, C-terminal domain"/>
    <property type="match status" value="1"/>
</dbReference>
<dbReference type="RefSeq" id="WP_106596851.1">
    <property type="nucleotide sequence ID" value="NZ_PYAS01000008.1"/>
</dbReference>
<evidence type="ECO:0000313" key="6">
    <source>
        <dbReference type="EMBL" id="PSL27460.1"/>
    </source>
</evidence>
<dbReference type="Gene3D" id="2.130.10.10">
    <property type="entry name" value="YVTN repeat-like/Quinoprotein amine dehydrogenase"/>
    <property type="match status" value="3"/>
</dbReference>
<dbReference type="Pfam" id="PF07495">
    <property type="entry name" value="Y_Y_Y"/>
    <property type="match status" value="1"/>
</dbReference>
<dbReference type="InterPro" id="IPR003594">
    <property type="entry name" value="HATPase_dom"/>
</dbReference>
<dbReference type="Pfam" id="PF02518">
    <property type="entry name" value="HATPase_c"/>
    <property type="match status" value="1"/>
</dbReference>
<gene>
    <name evidence="6" type="ORF">CLV60_108318</name>
</gene>
<dbReference type="GO" id="GO:0016301">
    <property type="term" value="F:kinase activity"/>
    <property type="evidence" value="ECO:0007669"/>
    <property type="project" value="UniProtKB-KW"/>
</dbReference>
<evidence type="ECO:0000259" key="5">
    <source>
        <dbReference type="PROSITE" id="PS50109"/>
    </source>
</evidence>
<feature type="domain" description="Histidine kinase" evidence="5">
    <location>
        <begin position="817"/>
        <end position="1004"/>
    </location>
</feature>
<keyword evidence="7" id="KW-1185">Reference proteome</keyword>
<dbReference type="GO" id="GO:0000160">
    <property type="term" value="P:phosphorelay signal transduction system"/>
    <property type="evidence" value="ECO:0007669"/>
    <property type="project" value="UniProtKB-KW"/>
</dbReference>
<dbReference type="InterPro" id="IPR011123">
    <property type="entry name" value="Y_Y_Y"/>
</dbReference>
<dbReference type="Gene3D" id="2.60.40.10">
    <property type="entry name" value="Immunoglobulins"/>
    <property type="match status" value="1"/>
</dbReference>
<dbReference type="Pfam" id="PF07494">
    <property type="entry name" value="Reg_prop"/>
    <property type="match status" value="2"/>
</dbReference>